<organism evidence="1 2">
    <name type="scientific">Lentithecium fluviatile CBS 122367</name>
    <dbReference type="NCBI Taxonomy" id="1168545"/>
    <lineage>
        <taxon>Eukaryota</taxon>
        <taxon>Fungi</taxon>
        <taxon>Dikarya</taxon>
        <taxon>Ascomycota</taxon>
        <taxon>Pezizomycotina</taxon>
        <taxon>Dothideomycetes</taxon>
        <taxon>Pleosporomycetidae</taxon>
        <taxon>Pleosporales</taxon>
        <taxon>Massarineae</taxon>
        <taxon>Lentitheciaceae</taxon>
        <taxon>Lentithecium</taxon>
    </lineage>
</organism>
<evidence type="ECO:0000313" key="1">
    <source>
        <dbReference type="EMBL" id="KAF2689791.1"/>
    </source>
</evidence>
<gene>
    <name evidence="1" type="ORF">K458DRAFT_384426</name>
</gene>
<keyword evidence="2" id="KW-1185">Reference proteome</keyword>
<sequence length="131" mass="13205">MSTQCTFPTPLNIPTPPTTSQTCAVPIGGSNTTLLDTCCNGHINPVLTYSAPGSSDNCYSYCTTDDAVSVQECLGEYMMEGAFRCFGVVAARAEGSAGGFGVGSGNGRGAGAWWVKVVVGVGVLGALGGLV</sequence>
<name>A0A6G1JHS3_9PLEO</name>
<accession>A0A6G1JHS3</accession>
<dbReference type="Proteomes" id="UP000799291">
    <property type="component" value="Unassembled WGS sequence"/>
</dbReference>
<dbReference type="EMBL" id="MU005572">
    <property type="protein sequence ID" value="KAF2689791.1"/>
    <property type="molecule type" value="Genomic_DNA"/>
</dbReference>
<proteinExistence type="predicted"/>
<reference evidence="1" key="1">
    <citation type="journal article" date="2020" name="Stud. Mycol.">
        <title>101 Dothideomycetes genomes: a test case for predicting lifestyles and emergence of pathogens.</title>
        <authorList>
            <person name="Haridas S."/>
            <person name="Albert R."/>
            <person name="Binder M."/>
            <person name="Bloem J."/>
            <person name="Labutti K."/>
            <person name="Salamov A."/>
            <person name="Andreopoulos B."/>
            <person name="Baker S."/>
            <person name="Barry K."/>
            <person name="Bills G."/>
            <person name="Bluhm B."/>
            <person name="Cannon C."/>
            <person name="Castanera R."/>
            <person name="Culley D."/>
            <person name="Daum C."/>
            <person name="Ezra D."/>
            <person name="Gonzalez J."/>
            <person name="Henrissat B."/>
            <person name="Kuo A."/>
            <person name="Liang C."/>
            <person name="Lipzen A."/>
            <person name="Lutzoni F."/>
            <person name="Magnuson J."/>
            <person name="Mondo S."/>
            <person name="Nolan M."/>
            <person name="Ohm R."/>
            <person name="Pangilinan J."/>
            <person name="Park H.-J."/>
            <person name="Ramirez L."/>
            <person name="Alfaro M."/>
            <person name="Sun H."/>
            <person name="Tritt A."/>
            <person name="Yoshinaga Y."/>
            <person name="Zwiers L.-H."/>
            <person name="Turgeon B."/>
            <person name="Goodwin S."/>
            <person name="Spatafora J."/>
            <person name="Crous P."/>
            <person name="Grigoriev I."/>
        </authorList>
    </citation>
    <scope>NUCLEOTIDE SEQUENCE</scope>
    <source>
        <strain evidence="1">CBS 122367</strain>
    </source>
</reference>
<protein>
    <submittedName>
        <fullName evidence="1">Uncharacterized protein</fullName>
    </submittedName>
</protein>
<evidence type="ECO:0000313" key="2">
    <source>
        <dbReference type="Proteomes" id="UP000799291"/>
    </source>
</evidence>
<dbReference type="OrthoDB" id="3682427at2759"/>
<dbReference type="AlphaFoldDB" id="A0A6G1JHS3"/>